<dbReference type="InterPro" id="IPR036965">
    <property type="entry name" value="Terpene_synth_N_sf"/>
</dbReference>
<evidence type="ECO:0000256" key="3">
    <source>
        <dbReference type="ARBA" id="ARBA00023239"/>
    </source>
</evidence>
<dbReference type="GO" id="GO:0010333">
    <property type="term" value="F:terpene synthase activity"/>
    <property type="evidence" value="ECO:0007669"/>
    <property type="project" value="InterPro"/>
</dbReference>
<evidence type="ECO:0000256" key="1">
    <source>
        <dbReference type="ARBA" id="ARBA00001946"/>
    </source>
</evidence>
<feature type="domain" description="Terpene synthase N-terminal" evidence="4">
    <location>
        <begin position="32"/>
        <end position="142"/>
    </location>
</feature>
<dbReference type="PANTHER" id="PTHR31225">
    <property type="entry name" value="OS04G0344100 PROTEIN-RELATED"/>
    <property type="match status" value="1"/>
</dbReference>
<keyword evidence="3" id="KW-0456">Lyase</keyword>
<dbReference type="PANTHER" id="PTHR31225:SF0">
    <property type="entry name" value="S-(+)-LINALOOL SYNTHASE, CHLOROPLASTIC"/>
    <property type="match status" value="1"/>
</dbReference>
<proteinExistence type="predicted"/>
<organism evidence="5">
    <name type="scientific">Opuntia streptacantha</name>
    <name type="common">Prickly pear cactus</name>
    <name type="synonym">Opuntia cardona</name>
    <dbReference type="NCBI Taxonomy" id="393608"/>
    <lineage>
        <taxon>Eukaryota</taxon>
        <taxon>Viridiplantae</taxon>
        <taxon>Streptophyta</taxon>
        <taxon>Embryophyta</taxon>
        <taxon>Tracheophyta</taxon>
        <taxon>Spermatophyta</taxon>
        <taxon>Magnoliopsida</taxon>
        <taxon>eudicotyledons</taxon>
        <taxon>Gunneridae</taxon>
        <taxon>Pentapetalae</taxon>
        <taxon>Caryophyllales</taxon>
        <taxon>Cactineae</taxon>
        <taxon>Cactaceae</taxon>
        <taxon>Opuntioideae</taxon>
        <taxon>Opuntia</taxon>
    </lineage>
</organism>
<dbReference type="Gene3D" id="1.50.10.130">
    <property type="entry name" value="Terpene synthase, N-terminal domain"/>
    <property type="match status" value="1"/>
</dbReference>
<dbReference type="GO" id="GO:0016114">
    <property type="term" value="P:terpenoid biosynthetic process"/>
    <property type="evidence" value="ECO:0007669"/>
    <property type="project" value="InterPro"/>
</dbReference>
<dbReference type="InterPro" id="IPR001906">
    <property type="entry name" value="Terpene_synth_N"/>
</dbReference>
<accession>A0A7C9CI12</accession>
<protein>
    <recommendedName>
        <fullName evidence="4">Terpene synthase N-terminal domain-containing protein</fullName>
    </recommendedName>
</protein>
<name>A0A7C9CI12_OPUST</name>
<reference evidence="5" key="1">
    <citation type="journal article" date="2013" name="J. Plant Res.">
        <title>Effect of fungi and light on seed germination of three Opuntia species from semiarid lands of central Mexico.</title>
        <authorList>
            <person name="Delgado-Sanchez P."/>
            <person name="Jimenez-Bremont J.F."/>
            <person name="Guerrero-Gonzalez Mde L."/>
            <person name="Flores J."/>
        </authorList>
    </citation>
    <scope>NUCLEOTIDE SEQUENCE</scope>
    <source>
        <tissue evidence="5">Cladode</tissue>
    </source>
</reference>
<evidence type="ECO:0000259" key="4">
    <source>
        <dbReference type="Pfam" id="PF01397"/>
    </source>
</evidence>
<keyword evidence="2" id="KW-0460">Magnesium</keyword>
<evidence type="ECO:0000256" key="2">
    <source>
        <dbReference type="ARBA" id="ARBA00022842"/>
    </source>
</evidence>
<dbReference type="InterPro" id="IPR050148">
    <property type="entry name" value="Terpene_synthase-like"/>
</dbReference>
<evidence type="ECO:0000313" key="5">
    <source>
        <dbReference type="EMBL" id="MBA4617986.1"/>
    </source>
</evidence>
<dbReference type="AlphaFoldDB" id="A0A7C9CI12"/>
<sequence>MNAVGFSPTSELNTTEKEFDNILYSTPLKKTSTNEDILSTQQYELQHAVKKIRTILANKSGKDDGLEKLIMIDTIKRLALDHYFQEEIAAILAAHNSEWCTLDEEGGGDLHEVALRFRLLRQEGYHVACGEFYSLAKHHTTLNTACIC</sequence>
<dbReference type="EMBL" id="GISG01018479">
    <property type="protein sequence ID" value="MBA4617986.1"/>
    <property type="molecule type" value="Transcribed_RNA"/>
</dbReference>
<dbReference type="SUPFAM" id="SSF48239">
    <property type="entry name" value="Terpenoid cyclases/Protein prenyltransferases"/>
    <property type="match status" value="1"/>
</dbReference>
<dbReference type="Pfam" id="PF01397">
    <property type="entry name" value="Terpene_synth"/>
    <property type="match status" value="1"/>
</dbReference>
<dbReference type="InterPro" id="IPR008930">
    <property type="entry name" value="Terpenoid_cyclase/PrenylTrfase"/>
</dbReference>
<comment type="cofactor">
    <cofactor evidence="1">
        <name>Mg(2+)</name>
        <dbReference type="ChEBI" id="CHEBI:18420"/>
    </cofactor>
</comment>
<reference evidence="5" key="2">
    <citation type="submission" date="2020-07" db="EMBL/GenBank/DDBJ databases">
        <authorList>
            <person name="Vera ALvarez R."/>
            <person name="Arias-Moreno D.M."/>
            <person name="Jimenez-Jacinto V."/>
            <person name="Jimenez-Bremont J.F."/>
            <person name="Swaminathan K."/>
            <person name="Moose S.P."/>
            <person name="Guerrero-Gonzalez M.L."/>
            <person name="Marino-Ramirez L."/>
            <person name="Landsman D."/>
            <person name="Rodriguez-Kessler M."/>
            <person name="Delgado-Sanchez P."/>
        </authorList>
    </citation>
    <scope>NUCLEOTIDE SEQUENCE</scope>
    <source>
        <tissue evidence="5">Cladode</tissue>
    </source>
</reference>